<protein>
    <submittedName>
        <fullName evidence="1">Uncharacterized protein</fullName>
    </submittedName>
</protein>
<organism evidence="1 3">
    <name type="scientific">Forsythia ovata</name>
    <dbReference type="NCBI Taxonomy" id="205694"/>
    <lineage>
        <taxon>Eukaryota</taxon>
        <taxon>Viridiplantae</taxon>
        <taxon>Streptophyta</taxon>
        <taxon>Embryophyta</taxon>
        <taxon>Tracheophyta</taxon>
        <taxon>Spermatophyta</taxon>
        <taxon>Magnoliopsida</taxon>
        <taxon>eudicotyledons</taxon>
        <taxon>Gunneridae</taxon>
        <taxon>Pentapetalae</taxon>
        <taxon>asterids</taxon>
        <taxon>lamiids</taxon>
        <taxon>Lamiales</taxon>
        <taxon>Oleaceae</taxon>
        <taxon>Forsythieae</taxon>
        <taxon>Forsythia</taxon>
    </lineage>
</organism>
<dbReference type="Proteomes" id="UP001604277">
    <property type="component" value="Unassembled WGS sequence"/>
</dbReference>
<accession>A0ABD1R0N3</accession>
<proteinExistence type="predicted"/>
<sequence>MLDKDQQYSMEKEHDHRFQRTEQWKPVYSWLESLETSEVIKSNDVLDWLSANPEISDQLHSKHARHHLIHYIKICHAKILKRKGLIVRKIDQRMGVKQPGSLHCTGANLSSISRDSELYKAKQSEALMKYEILVGLEKQLIPLFGERLN</sequence>
<gene>
    <name evidence="1" type="ORF">Fot_43456</name>
    <name evidence="2" type="ORF">Fot_43886</name>
</gene>
<dbReference type="EMBL" id="JBFOLJ010000013">
    <property type="protein sequence ID" value="KAL2482012.1"/>
    <property type="molecule type" value="Genomic_DNA"/>
</dbReference>
<reference evidence="3" key="1">
    <citation type="submission" date="2024-07" db="EMBL/GenBank/DDBJ databases">
        <title>Two chromosome-level genome assemblies of Korean endemic species Abeliophyllum distichum and Forsythia ovata (Oleaceae).</title>
        <authorList>
            <person name="Jang H."/>
        </authorList>
    </citation>
    <scope>NUCLEOTIDE SEQUENCE [LARGE SCALE GENOMIC DNA]</scope>
</reference>
<evidence type="ECO:0000313" key="3">
    <source>
        <dbReference type="Proteomes" id="UP001604277"/>
    </source>
</evidence>
<evidence type="ECO:0000313" key="1">
    <source>
        <dbReference type="EMBL" id="KAL2482012.1"/>
    </source>
</evidence>
<reference evidence="1" key="2">
    <citation type="submission" date="2024-07" db="EMBL/GenBank/DDBJ databases">
        <title>Two chromosome-level genome assemblies of Korean endemic species Abeliophyllum distichum and Forsythia ovata (Oleaceae).</title>
        <authorList>
            <person name="Mun J.H."/>
        </authorList>
    </citation>
    <scope>NUCLEOTIDE SEQUENCE</scope>
    <source>
        <strain evidence="1">KNKB202402200001</strain>
        <tissue evidence="1">Leaf</tissue>
    </source>
</reference>
<dbReference type="AlphaFoldDB" id="A0ABD1R0N3"/>
<dbReference type="EMBL" id="JBFOLJ010000013">
    <property type="protein sequence ID" value="KAL2482442.1"/>
    <property type="molecule type" value="Genomic_DNA"/>
</dbReference>
<evidence type="ECO:0000313" key="2">
    <source>
        <dbReference type="EMBL" id="KAL2482442.1"/>
    </source>
</evidence>
<comment type="caution">
    <text evidence="1">The sequence shown here is derived from an EMBL/GenBank/DDBJ whole genome shotgun (WGS) entry which is preliminary data.</text>
</comment>
<keyword evidence="3" id="KW-1185">Reference proteome</keyword>
<name>A0ABD1R0N3_9LAMI</name>